<keyword evidence="4" id="KW-1185">Reference proteome</keyword>
<dbReference type="InterPro" id="IPR040495">
    <property type="entry name" value="HU-CCDC81_bac_1"/>
</dbReference>
<feature type="domain" description="SPOR" evidence="2">
    <location>
        <begin position="243"/>
        <end position="322"/>
    </location>
</feature>
<dbReference type="InterPro" id="IPR041268">
    <property type="entry name" value="HU-CCDC81_bac_2"/>
</dbReference>
<dbReference type="SUPFAM" id="SSF110997">
    <property type="entry name" value="Sporulation related repeat"/>
    <property type="match status" value="1"/>
</dbReference>
<sequence>MTTMNPMIAFIEHLLYTHDCVIIPHFGGFVLNSQDFKLDDEQVIHPKSKWVAFNERLQSDDGLLATLWAKEKNISQKQAFATVHQFGQTLAEQIKADKQFQFGNIGVFQISKSGRLQFEPNKAINFDLNQYGLTPVSLGTLKKKPVLQESPVEKSAVDLPTFQPEPKRTRQHQFYTYVLLAFFFGGIAAYYLTEPNSRYVNSSFSPLTIRIKKTKPAAPAKLAVVETLKKEPVAAVQEEIEQPETGGGIFLVAGSFKTESKAATCQAELVAKGFENVQIIEKKAGEGHYRVSVGEVADFDAGYAAAARLKAEKKLDIWVYKR</sequence>
<comment type="caution">
    <text evidence="3">The sequence shown here is derived from an EMBL/GenBank/DDBJ whole genome shotgun (WGS) entry which is preliminary data.</text>
</comment>
<dbReference type="InterPro" id="IPR007730">
    <property type="entry name" value="SPOR-like_dom"/>
</dbReference>
<evidence type="ECO:0000313" key="3">
    <source>
        <dbReference type="EMBL" id="MFD3276644.1"/>
    </source>
</evidence>
<keyword evidence="1" id="KW-1133">Transmembrane helix</keyword>
<protein>
    <submittedName>
        <fullName evidence="3">SPOR domain-containing protein</fullName>
    </submittedName>
</protein>
<dbReference type="Pfam" id="PF18175">
    <property type="entry name" value="HU-CCDC81_bac_2"/>
    <property type="match status" value="1"/>
</dbReference>
<proteinExistence type="predicted"/>
<keyword evidence="1" id="KW-0812">Transmembrane</keyword>
<evidence type="ECO:0000313" key="4">
    <source>
        <dbReference type="Proteomes" id="UP001598114"/>
    </source>
</evidence>
<dbReference type="Gene3D" id="3.30.70.1070">
    <property type="entry name" value="Sporulation related repeat"/>
    <property type="match status" value="1"/>
</dbReference>
<dbReference type="InterPro" id="IPR036680">
    <property type="entry name" value="SPOR-like_sf"/>
</dbReference>
<dbReference type="PROSITE" id="PS51724">
    <property type="entry name" value="SPOR"/>
    <property type="match status" value="1"/>
</dbReference>
<gene>
    <name evidence="3" type="ORF">SKC38_10440</name>
</gene>
<dbReference type="RefSeq" id="WP_377977088.1">
    <property type="nucleotide sequence ID" value="NZ_JBBKYA010000005.1"/>
</dbReference>
<evidence type="ECO:0000256" key="1">
    <source>
        <dbReference type="SAM" id="Phobius"/>
    </source>
</evidence>
<dbReference type="Proteomes" id="UP001598114">
    <property type="component" value="Unassembled WGS sequence"/>
</dbReference>
<accession>A0ABW6D0E2</accession>
<feature type="transmembrane region" description="Helical" evidence="1">
    <location>
        <begin position="174"/>
        <end position="192"/>
    </location>
</feature>
<dbReference type="Pfam" id="PF18174">
    <property type="entry name" value="HU-CCDC81_bac_1"/>
    <property type="match status" value="1"/>
</dbReference>
<keyword evidence="1" id="KW-0472">Membrane</keyword>
<dbReference type="Pfam" id="PF05036">
    <property type="entry name" value="SPOR"/>
    <property type="match status" value="1"/>
</dbReference>
<name>A0ABW6D0E2_9BACT</name>
<reference evidence="3 4" key="1">
    <citation type="submission" date="2024-03" db="EMBL/GenBank/DDBJ databases">
        <title>Aquirufa genome sequencing.</title>
        <authorList>
            <person name="Pitt A."/>
            <person name="Hahn M.W."/>
        </authorList>
    </citation>
    <scope>NUCLEOTIDE SEQUENCE [LARGE SCALE GENOMIC DNA]</scope>
    <source>
        <strain evidence="3 4">PLAD-142S6K</strain>
    </source>
</reference>
<organism evidence="3 4">
    <name type="scientific">Aquirufa echingensis</name>
    <dbReference type="NCBI Taxonomy" id="3096516"/>
    <lineage>
        <taxon>Bacteria</taxon>
        <taxon>Pseudomonadati</taxon>
        <taxon>Bacteroidota</taxon>
        <taxon>Cytophagia</taxon>
        <taxon>Cytophagales</taxon>
        <taxon>Flectobacillaceae</taxon>
        <taxon>Aquirufa</taxon>
    </lineage>
</organism>
<dbReference type="EMBL" id="JBBKYA010000005">
    <property type="protein sequence ID" value="MFD3276644.1"/>
    <property type="molecule type" value="Genomic_DNA"/>
</dbReference>
<evidence type="ECO:0000259" key="2">
    <source>
        <dbReference type="PROSITE" id="PS51724"/>
    </source>
</evidence>